<comment type="caution">
    <text evidence="2">The sequence shown here is derived from an EMBL/GenBank/DDBJ whole genome shotgun (WGS) entry which is preliminary data.</text>
</comment>
<dbReference type="RefSeq" id="WP_052956161.1">
    <property type="nucleotide sequence ID" value="NZ_BBWV01000015.1"/>
</dbReference>
<protein>
    <recommendedName>
        <fullName evidence="4">Gliding motility-associated C-terminal domain-containing protein</fullName>
    </recommendedName>
</protein>
<feature type="non-terminal residue" evidence="2">
    <location>
        <position position="1973"/>
    </location>
</feature>
<feature type="non-terminal residue" evidence="2">
    <location>
        <position position="1"/>
    </location>
</feature>
<sequence length="1973" mass="195568">ISSSVTPVFNAIGPLCLNSPAPTLPASSNNGINGTWSPAAVNTSVIGTTTYTFTPDAASCGVPTTIDITITDLVTPTFDPIGAICQNGVAPALPATSLNGVNGSWSPAVINTATIGTSTYTFTPAAGECAAPVSIDITISSSVTPVFTAIGPLCLNSPAPTLPGSSNNGINGTWSPATISTATVGTTTYTFTPDAASCGVPTTIDITITDLVTPTFDPIGAICQNAVAPALPSISLNGINGTWSPAVINTSVIGTSTYTFTPAAGECAAPVSIGIAISSSVTPVFTAIGPLCLNSVAPTLTGSSNNGINGTWSPATINTATVGTTTYTFTPDAASCGVTTTIDITISDLITPTFDPIGAICQNATAPALSSTSLNGVNGSWSPAVINTATIGTTTYTFTPAAGECAAPVSIDVTISTSVTPIFNAIGPLCLNSPAPVLPGTSNNSINGTWNPATVNTSVIGTTTYTFTPDATGCGVPTTIDITITDQVTPIFDPIAAFCAGVTAPLLPAASLNGITGTWSPAVVNNTTSGTYIFTPDAGQCAVPVSIDITVTPAVAPTFDPIAALCLNSTAPALPATSLNGINGTWLPAVINTSVIGTSTYTFTPAAGACAAPVSIDVTITDQITPTFTAIPAFCAGTPAPLLPATSINGITGSWVPAVVNNTTSGSYTFLPDAGQCAAPVSIDITVTPAVAPAFDAIGALCQNSAAPGLPSTSTNGINGTWSPAVINTSVIGTTTYNFTPAAGECATPVSIDVTISTSVTPVFNAIGPLCLNSPAPVLPGTSNNGINGTWSPAIVVTNTIGTTTYTFTPDAAGCGVPTTIDITIADQITPTFDPIAAFCTGATAPVLPAASLNGITGTWSPAVVNNTASGTYTFTPDAGQCAAPVSIDITVTPTVTPTFAAIPTFCAGTTAPVLPVSSLNGITGTWIPAIVSNTISGTYSFIPDAGQCAEPITIDITVTPVITPTFDPIAALCLNGTAPALPVISLNGINGTWSPAVINTSVTGNTTYTFTPAAGSCAAPISIDVTITDQITPTFTAIPAFCAGGVAPVLPTASLNGITGTWAPATVSNTTTGSYTFTPDAGQCAAPVTIDITVTPAVTPAFDAVGALCQNSVAPALPATSNNGINGTWSPAVINTSVIGTTTYTFTPAAGECATPVSIDVTIATSVTPVFNAIGPLCLNSPAPTLPATSNNGINGTWSPAIVATNVIGTTTYTFTPDAAGCGVPTTIDITITDQITPAFDPIAAFCAGATAPVLPVASLNGITGTWSPALVNNTTSGTYTFTPDAGQCAVPVNIDINVTPAVTPTFAAIPTFCEGSAAPVLPAASLNGITGTWSPALVNNTTSGTYTFTPDAGQCAAPVSIDITVSPAVAPTFDPIAALCLNSAAPALPAASLNGVGGTWSPAVINTSVIGTATYTFTPAAGECATPVTIDVTITDQLTPTFTAIPAFCAGSIAPVLPIASLNGITGTWVPAFVNNTTSGSYTFIPDAGQCAAPVSIDITVTPAVAPAFDAIGALCQNSAAPALPSTSTNGINGTWSPAAINTSVIGTTTYTFTPAAGECATPVSIDVTIATSVTPIFNAIGPLCLNSPAPALPGTSNNSISGTWSPTIVNTSVIGTTTYTFTPEATGCGVPTTIDITITDQIAPTFDPIAAFCAGATAPVLPAASLNGITGTWSPAVVSNSASGTYTFTPDAGQCAAPVSIDITVTPAITPTFAAIPAFCAGTTAPVLPVGSLNGITGTWIPAIISNTTSGTYSFIPDAGQCAEPVTIDITVTPAVTPTFDPIAALCLNSTAPALPATSLNGINGTWSPAVINTSTIGTSTYTFTPAAGECATPVSIDVTIADQITPTFTAIPAFCASTTSPILPVSSLNGITGTWAPATVSNTTSGSYTFTPDAGQCAAPVTIDITVTPAVTPAFDAIGAICQNSVAPALPATSNNGINGTWSPAAINTSVIGTTTYTFTPAAGECATL</sequence>
<name>A0A0E9N714_9BACT</name>
<evidence type="ECO:0008006" key="4">
    <source>
        <dbReference type="Google" id="ProtNLM"/>
    </source>
</evidence>
<organism evidence="2 3">
    <name type="scientific">Flavihumibacter petaseus NBRC 106054</name>
    <dbReference type="NCBI Taxonomy" id="1220578"/>
    <lineage>
        <taxon>Bacteria</taxon>
        <taxon>Pseudomonadati</taxon>
        <taxon>Bacteroidota</taxon>
        <taxon>Chitinophagia</taxon>
        <taxon>Chitinophagales</taxon>
        <taxon>Chitinophagaceae</taxon>
        <taxon>Flavihumibacter</taxon>
    </lineage>
</organism>
<accession>A0A0E9N714</accession>
<keyword evidence="3" id="KW-1185">Reference proteome</keyword>
<keyword evidence="1" id="KW-0732">Signal</keyword>
<evidence type="ECO:0000313" key="3">
    <source>
        <dbReference type="Proteomes" id="UP000033121"/>
    </source>
</evidence>
<dbReference type="EMBL" id="BBWV01000015">
    <property type="protein sequence ID" value="GAO45737.1"/>
    <property type="molecule type" value="Genomic_DNA"/>
</dbReference>
<gene>
    <name evidence="2" type="ORF">FPE01S_15_00005</name>
</gene>
<dbReference type="Proteomes" id="UP000033121">
    <property type="component" value="Unassembled WGS sequence"/>
</dbReference>
<reference evidence="2 3" key="1">
    <citation type="submission" date="2015-04" db="EMBL/GenBank/DDBJ databases">
        <title>Whole genome shotgun sequence of Flavihumibacter petaseus NBRC 106054.</title>
        <authorList>
            <person name="Miyazawa S."/>
            <person name="Hosoyama A."/>
            <person name="Hashimoto M."/>
            <person name="Noguchi M."/>
            <person name="Tsuchikane K."/>
            <person name="Ohji S."/>
            <person name="Yamazoe A."/>
            <person name="Ichikawa N."/>
            <person name="Kimura A."/>
            <person name="Fujita N."/>
        </authorList>
    </citation>
    <scope>NUCLEOTIDE SEQUENCE [LARGE SCALE GENOMIC DNA]</scope>
    <source>
        <strain evidence="2 3">NBRC 106054</strain>
    </source>
</reference>
<evidence type="ECO:0000313" key="2">
    <source>
        <dbReference type="EMBL" id="GAO45737.1"/>
    </source>
</evidence>
<dbReference type="STRING" id="1220578.FPE01S_15_00005"/>
<evidence type="ECO:0000256" key="1">
    <source>
        <dbReference type="ARBA" id="ARBA00022729"/>
    </source>
</evidence>
<proteinExistence type="predicted"/>
<dbReference type="Gene3D" id="2.60.40.1220">
    <property type="match status" value="24"/>
</dbReference>
<dbReference type="InterPro" id="IPR014755">
    <property type="entry name" value="Cu-Rt/internalin_Ig-like"/>
</dbReference>